<dbReference type="SUPFAM" id="SSF63829">
    <property type="entry name" value="Calcium-dependent phosphotriesterase"/>
    <property type="match status" value="1"/>
</dbReference>
<sequence length="361" mass="41328">MIKYLTKIFFLLLISNSYQSCNGQIKSEPKQKETKTTEIGKAVSELDNQIWAVFQDKKGNFWFGSNGTGIYFYDGKELKQFTQNDGLISNQIRGIQEDIKGNVYIETPDGVNKFDGIEFTTLEVIKSTTNRWKLEPNDLWFNCNGNANNVYRYDGQNLYELNLPTQDIENTLGIRKSENPYTVFGINKDKNGNIWFGTVLAGAFRFDGKSFLWIGEKELSRLPDGREPGVRSILEDSDGNIWLSNFKSKYSITPNSTKEYERIKAVDLSEEIVRDKILYFNSGIADNEGNLWMTTYGGGVWKYDGQDLLNFEINNGEEDLLLICIYQDTNGTLWLGTNNDGVYKQTGKGFEKFEPKHRSSR</sequence>
<organism evidence="2 3">
    <name type="scientific">Tenacibaculum tangerinum</name>
    <dbReference type="NCBI Taxonomy" id="3038772"/>
    <lineage>
        <taxon>Bacteria</taxon>
        <taxon>Pseudomonadati</taxon>
        <taxon>Bacteroidota</taxon>
        <taxon>Flavobacteriia</taxon>
        <taxon>Flavobacteriales</taxon>
        <taxon>Flavobacteriaceae</taxon>
        <taxon>Tenacibaculum</taxon>
    </lineage>
</organism>
<feature type="chain" id="PRO_5046369585" evidence="1">
    <location>
        <begin position="21"/>
        <end position="361"/>
    </location>
</feature>
<protein>
    <submittedName>
        <fullName evidence="2">Two-component regulator propeller domain-containing protein</fullName>
    </submittedName>
</protein>
<dbReference type="Pfam" id="PF07494">
    <property type="entry name" value="Reg_prop"/>
    <property type="match status" value="4"/>
</dbReference>
<dbReference type="Gene3D" id="2.130.10.10">
    <property type="entry name" value="YVTN repeat-like/Quinoprotein amine dehydrogenase"/>
    <property type="match status" value="4"/>
</dbReference>
<dbReference type="InterPro" id="IPR011110">
    <property type="entry name" value="Reg_prop"/>
</dbReference>
<dbReference type="Proteomes" id="UP001232001">
    <property type="component" value="Chromosome"/>
</dbReference>
<keyword evidence="1" id="KW-0732">Signal</keyword>
<dbReference type="RefSeq" id="WP_279652126.1">
    <property type="nucleotide sequence ID" value="NZ_CP122539.1"/>
</dbReference>
<reference evidence="2 3" key="1">
    <citation type="submission" date="2023-04" db="EMBL/GenBank/DDBJ databases">
        <title>Tenacibaculum tangerinum sp. nov., isolated from sea tidal flat of South Korea.</title>
        <authorList>
            <person name="Lee S.H."/>
            <person name="Kim J.-J."/>
        </authorList>
    </citation>
    <scope>NUCLEOTIDE SEQUENCE [LARGE SCALE GENOMIC DNA]</scope>
    <source>
        <strain evidence="2 3">GRR-S3-23</strain>
    </source>
</reference>
<feature type="signal peptide" evidence="1">
    <location>
        <begin position="1"/>
        <end position="20"/>
    </location>
</feature>
<evidence type="ECO:0000256" key="1">
    <source>
        <dbReference type="SAM" id="SignalP"/>
    </source>
</evidence>
<evidence type="ECO:0000313" key="3">
    <source>
        <dbReference type="Proteomes" id="UP001232001"/>
    </source>
</evidence>
<gene>
    <name evidence="2" type="ORF">P8625_03570</name>
</gene>
<accession>A0ABY8L4A2</accession>
<dbReference type="EMBL" id="CP122539">
    <property type="protein sequence ID" value="WGH76257.1"/>
    <property type="molecule type" value="Genomic_DNA"/>
</dbReference>
<evidence type="ECO:0000313" key="2">
    <source>
        <dbReference type="EMBL" id="WGH76257.1"/>
    </source>
</evidence>
<name>A0ABY8L4A2_9FLAO</name>
<keyword evidence="3" id="KW-1185">Reference proteome</keyword>
<dbReference type="InterPro" id="IPR015943">
    <property type="entry name" value="WD40/YVTN_repeat-like_dom_sf"/>
</dbReference>
<proteinExistence type="predicted"/>